<name>A0A6P8HCA5_ACTTE</name>
<keyword evidence="7 10" id="KW-0675">Receptor</keyword>
<dbReference type="SMART" id="SM01381">
    <property type="entry name" value="7TM_GPCR_Srsx"/>
    <property type="match status" value="1"/>
</dbReference>
<evidence type="ECO:0000256" key="3">
    <source>
        <dbReference type="ARBA" id="ARBA00022692"/>
    </source>
</evidence>
<feature type="transmembrane region" description="Helical" evidence="12">
    <location>
        <begin position="110"/>
        <end position="136"/>
    </location>
</feature>
<dbReference type="InterPro" id="IPR000276">
    <property type="entry name" value="GPCR_Rhodpsn"/>
</dbReference>
<dbReference type="OrthoDB" id="9444602at2759"/>
<dbReference type="Pfam" id="PF00001">
    <property type="entry name" value="7tm_1"/>
    <property type="match status" value="2"/>
</dbReference>
<evidence type="ECO:0000256" key="10">
    <source>
        <dbReference type="RuleBase" id="RU000688"/>
    </source>
</evidence>
<keyword evidence="5 10" id="KW-0297">G-protein coupled receptor</keyword>
<evidence type="ECO:0000313" key="15">
    <source>
        <dbReference type="RefSeq" id="XP_031550307.1"/>
    </source>
</evidence>
<dbReference type="PRINTS" id="PR00237">
    <property type="entry name" value="GPCRRHODOPSN"/>
</dbReference>
<evidence type="ECO:0000313" key="14">
    <source>
        <dbReference type="Proteomes" id="UP000515163"/>
    </source>
</evidence>
<feature type="transmembrane region" description="Helical" evidence="12">
    <location>
        <begin position="68"/>
        <end position="90"/>
    </location>
</feature>
<dbReference type="PANTHER" id="PTHR24246:SF27">
    <property type="entry name" value="ADENOSINE RECEPTOR, ISOFORM A"/>
    <property type="match status" value="1"/>
</dbReference>
<dbReference type="PROSITE" id="PS50262">
    <property type="entry name" value="G_PROTEIN_RECEP_F1_2"/>
    <property type="match status" value="1"/>
</dbReference>
<feature type="transmembrane region" description="Helical" evidence="12">
    <location>
        <begin position="148"/>
        <end position="168"/>
    </location>
</feature>
<dbReference type="RefSeq" id="XP_031550307.1">
    <property type="nucleotide sequence ID" value="XM_031694447.1"/>
</dbReference>
<comment type="subcellular location">
    <subcellularLocation>
        <location evidence="1">Cell membrane</location>
        <topology evidence="1">Multi-pass membrane protein</topology>
    </subcellularLocation>
</comment>
<keyword evidence="14" id="KW-1185">Reference proteome</keyword>
<feature type="transmembrane region" description="Helical" evidence="12">
    <location>
        <begin position="232"/>
        <end position="256"/>
    </location>
</feature>
<sequence length="356" mass="39749">MNDQNQTSVVRCGYEILHNIELSDGVISTAVINCIINGPSAVTALVFNSVVLYAILKETSLRSNANYLLAWLTVTDVLVGAIVQPLNIVAHIEILIEQRTCGINGTYDSVKFLCSMMSVMTALFISCDRCIAILFPFKYNRWVTATKIFIVLILAWLMWIILVASWTLGLAGAYVQLVCVSVMIITFVILSFIYAKMIKLAKQHQHQINSQQPSDQPPNQDVARQRKALKTAVFTIGALMACYLPIVIVVIVDIILNHRLSYSTRYIVASFAETLVHINSTLNPIIYCLRSREIRAAVFKVLTVCENGQRIARSLSKITTTTRAQPAQQMDERPANLPSRVENNNADEVDEVQQKV</sequence>
<evidence type="ECO:0000256" key="7">
    <source>
        <dbReference type="ARBA" id="ARBA00023170"/>
    </source>
</evidence>
<evidence type="ECO:0000256" key="12">
    <source>
        <dbReference type="SAM" id="Phobius"/>
    </source>
</evidence>
<evidence type="ECO:0000256" key="4">
    <source>
        <dbReference type="ARBA" id="ARBA00022989"/>
    </source>
</evidence>
<dbReference type="CDD" id="cd00637">
    <property type="entry name" value="7tm_classA_rhodopsin-like"/>
    <property type="match status" value="1"/>
</dbReference>
<dbReference type="Gene3D" id="1.20.1070.10">
    <property type="entry name" value="Rhodopsin 7-helix transmembrane proteins"/>
    <property type="match status" value="1"/>
</dbReference>
<dbReference type="GO" id="GO:0005886">
    <property type="term" value="C:plasma membrane"/>
    <property type="evidence" value="ECO:0007669"/>
    <property type="project" value="UniProtKB-SubCell"/>
</dbReference>
<keyword evidence="8" id="KW-0325">Glycoprotein</keyword>
<dbReference type="FunCoup" id="A0A6P8HCA5">
    <property type="interactions" value="358"/>
</dbReference>
<feature type="compositionally biased region" description="Polar residues" evidence="11">
    <location>
        <begin position="319"/>
        <end position="328"/>
    </location>
</feature>
<feature type="transmembrane region" description="Helical" evidence="12">
    <location>
        <begin position="30"/>
        <end position="56"/>
    </location>
</feature>
<evidence type="ECO:0000256" key="11">
    <source>
        <dbReference type="SAM" id="MobiDB-lite"/>
    </source>
</evidence>
<dbReference type="InterPro" id="IPR017452">
    <property type="entry name" value="GPCR_Rhodpsn_7TM"/>
</dbReference>
<protein>
    <submittedName>
        <fullName evidence="15">Trace amine-associated receptor 13c-like</fullName>
    </submittedName>
</protein>
<dbReference type="AlphaFoldDB" id="A0A6P8HCA5"/>
<reference evidence="15" key="1">
    <citation type="submission" date="2025-08" db="UniProtKB">
        <authorList>
            <consortium name="RefSeq"/>
        </authorList>
    </citation>
    <scope>IDENTIFICATION</scope>
    <source>
        <tissue evidence="15">Tentacle</tissue>
    </source>
</reference>
<dbReference type="SUPFAM" id="SSF81321">
    <property type="entry name" value="Family A G protein-coupled receptor-like"/>
    <property type="match status" value="1"/>
</dbReference>
<organism evidence="14 15">
    <name type="scientific">Actinia tenebrosa</name>
    <name type="common">Australian red waratah sea anemone</name>
    <dbReference type="NCBI Taxonomy" id="6105"/>
    <lineage>
        <taxon>Eukaryota</taxon>
        <taxon>Metazoa</taxon>
        <taxon>Cnidaria</taxon>
        <taxon>Anthozoa</taxon>
        <taxon>Hexacorallia</taxon>
        <taxon>Actiniaria</taxon>
        <taxon>Actiniidae</taxon>
        <taxon>Actinia</taxon>
    </lineage>
</organism>
<proteinExistence type="inferred from homology"/>
<keyword evidence="3 10" id="KW-0812">Transmembrane</keyword>
<accession>A0A6P8HCA5</accession>
<feature type="transmembrane region" description="Helical" evidence="12">
    <location>
        <begin position="174"/>
        <end position="195"/>
    </location>
</feature>
<dbReference type="InParanoid" id="A0A6P8HCA5"/>
<evidence type="ECO:0000256" key="5">
    <source>
        <dbReference type="ARBA" id="ARBA00023040"/>
    </source>
</evidence>
<dbReference type="KEGG" id="aten:116287765"/>
<feature type="domain" description="G-protein coupled receptors family 1 profile" evidence="13">
    <location>
        <begin position="47"/>
        <end position="287"/>
    </location>
</feature>
<dbReference type="PANTHER" id="PTHR24246">
    <property type="entry name" value="OLFACTORY RECEPTOR AND ADENOSINE RECEPTOR"/>
    <property type="match status" value="1"/>
</dbReference>
<feature type="compositionally biased region" description="Acidic residues" evidence="11">
    <location>
        <begin position="345"/>
        <end position="356"/>
    </location>
</feature>
<gene>
    <name evidence="15" type="primary">LOC116287765</name>
</gene>
<evidence type="ECO:0000256" key="6">
    <source>
        <dbReference type="ARBA" id="ARBA00023136"/>
    </source>
</evidence>
<evidence type="ECO:0000256" key="1">
    <source>
        <dbReference type="ARBA" id="ARBA00004651"/>
    </source>
</evidence>
<dbReference type="Proteomes" id="UP000515163">
    <property type="component" value="Unplaced"/>
</dbReference>
<dbReference type="GeneID" id="116287765"/>
<dbReference type="PROSITE" id="PS00237">
    <property type="entry name" value="G_PROTEIN_RECEP_F1_1"/>
    <property type="match status" value="1"/>
</dbReference>
<keyword evidence="4 12" id="KW-1133">Transmembrane helix</keyword>
<feature type="region of interest" description="Disordered" evidence="11">
    <location>
        <begin position="319"/>
        <end position="356"/>
    </location>
</feature>
<evidence type="ECO:0000259" key="13">
    <source>
        <dbReference type="PROSITE" id="PS50262"/>
    </source>
</evidence>
<evidence type="ECO:0000256" key="9">
    <source>
        <dbReference type="ARBA" id="ARBA00023224"/>
    </source>
</evidence>
<keyword evidence="9 10" id="KW-0807">Transducer</keyword>
<keyword evidence="6 12" id="KW-0472">Membrane</keyword>
<comment type="similarity">
    <text evidence="10">Belongs to the G-protein coupled receptor 1 family.</text>
</comment>
<evidence type="ECO:0000256" key="8">
    <source>
        <dbReference type="ARBA" id="ARBA00023180"/>
    </source>
</evidence>
<dbReference type="GO" id="GO:0004930">
    <property type="term" value="F:G protein-coupled receptor activity"/>
    <property type="evidence" value="ECO:0007669"/>
    <property type="project" value="UniProtKB-KW"/>
</dbReference>
<keyword evidence="2" id="KW-1003">Cell membrane</keyword>
<evidence type="ECO:0000256" key="2">
    <source>
        <dbReference type="ARBA" id="ARBA00022475"/>
    </source>
</evidence>